<dbReference type="OrthoDB" id="6687776at2"/>
<accession>A0A371YND3</accession>
<gene>
    <name evidence="2" type="ORF">ACFODO_00205</name>
    <name evidence="3" type="ORF">C9E89_013865</name>
</gene>
<keyword evidence="5" id="KW-1185">Reference proteome</keyword>
<keyword evidence="1" id="KW-0732">Signal</keyword>
<feature type="signal peptide" evidence="1">
    <location>
        <begin position="1"/>
        <end position="21"/>
    </location>
</feature>
<dbReference type="Proteomes" id="UP001595455">
    <property type="component" value="Unassembled WGS sequence"/>
</dbReference>
<dbReference type="AlphaFoldDB" id="A0A371YND3"/>
<evidence type="ECO:0000313" key="3">
    <source>
        <dbReference type="EMBL" id="RFC82952.1"/>
    </source>
</evidence>
<reference evidence="2" key="4">
    <citation type="submission" date="2024-09" db="EMBL/GenBank/DDBJ databases">
        <authorList>
            <person name="Sun Q."/>
            <person name="Mori K."/>
        </authorList>
    </citation>
    <scope>NUCLEOTIDE SEQUENCE</scope>
    <source>
        <strain evidence="2">KCTC 62575</strain>
    </source>
</reference>
<dbReference type="Proteomes" id="UP000240957">
    <property type="component" value="Unassembled WGS sequence"/>
</dbReference>
<reference evidence="3 4" key="2">
    <citation type="submission" date="2018-08" db="EMBL/GenBank/DDBJ databases">
        <title>The draft genome of Acinetobacter sichuanensis strain WCHAc060041.</title>
        <authorList>
            <person name="Qin J."/>
            <person name="Feng Y."/>
            <person name="Zong Z."/>
        </authorList>
    </citation>
    <scope>NUCLEOTIDE SEQUENCE [LARGE SCALE GENOMIC DNA]</scope>
    <source>
        <strain evidence="3 4">WCHAc060041</strain>
    </source>
</reference>
<dbReference type="EMBL" id="PYIX02000024">
    <property type="protein sequence ID" value="RFC82952.1"/>
    <property type="molecule type" value="Genomic_DNA"/>
</dbReference>
<dbReference type="EMBL" id="JBHRSF010000001">
    <property type="protein sequence ID" value="MFC2993719.1"/>
    <property type="molecule type" value="Genomic_DNA"/>
</dbReference>
<name>A0A371YND3_9GAMM</name>
<reference evidence="5" key="3">
    <citation type="journal article" date="2019" name="Int. J. Syst. Evol. Microbiol.">
        <title>The Global Catalogue of Microorganisms (GCM) 10K type strain sequencing project: providing services to taxonomists for standard genome sequencing and annotation.</title>
        <authorList>
            <consortium name="The Broad Institute Genomics Platform"/>
            <consortium name="The Broad Institute Genome Sequencing Center for Infectious Disease"/>
            <person name="Wu L."/>
            <person name="Ma J."/>
        </authorList>
    </citation>
    <scope>NUCLEOTIDE SEQUENCE [LARGE SCALE GENOMIC DNA]</scope>
    <source>
        <strain evidence="5">KCTC 62575</strain>
    </source>
</reference>
<evidence type="ECO:0008006" key="6">
    <source>
        <dbReference type="Google" id="ProtNLM"/>
    </source>
</evidence>
<evidence type="ECO:0000313" key="2">
    <source>
        <dbReference type="EMBL" id="MFC2993719.1"/>
    </source>
</evidence>
<comment type="caution">
    <text evidence="3">The sequence shown here is derived from an EMBL/GenBank/DDBJ whole genome shotgun (WGS) entry which is preliminary data.</text>
</comment>
<proteinExistence type="predicted"/>
<feature type="chain" id="PRO_5017052841" description="DUF4468 domain-containing protein" evidence="1">
    <location>
        <begin position="22"/>
        <end position="177"/>
    </location>
</feature>
<protein>
    <recommendedName>
        <fullName evidence="6">DUF4468 domain-containing protein</fullName>
    </recommendedName>
</protein>
<evidence type="ECO:0000313" key="5">
    <source>
        <dbReference type="Proteomes" id="UP001595455"/>
    </source>
</evidence>
<organism evidence="3 4">
    <name type="scientific">Acinetobacter sichuanensis</name>
    <dbReference type="NCBI Taxonomy" id="2136183"/>
    <lineage>
        <taxon>Bacteria</taxon>
        <taxon>Pseudomonadati</taxon>
        <taxon>Pseudomonadota</taxon>
        <taxon>Gammaproteobacteria</taxon>
        <taxon>Moraxellales</taxon>
        <taxon>Moraxellaceae</taxon>
        <taxon>Acinetobacter</taxon>
    </lineage>
</organism>
<dbReference type="RefSeq" id="WP_107008930.1">
    <property type="nucleotide sequence ID" value="NZ_JBHRSF010000001.1"/>
</dbReference>
<evidence type="ECO:0000313" key="4">
    <source>
        <dbReference type="Proteomes" id="UP000240957"/>
    </source>
</evidence>
<reference evidence="2" key="1">
    <citation type="journal article" date="2014" name="Int. J. Syst. Evol. Microbiol.">
        <title>Complete genome of a new Firmicutes species belonging to the dominant human colonic microbiota ('Ruminococcus bicirculans') reveals two chromosomes and a selective capacity to utilize plant glucans.</title>
        <authorList>
            <consortium name="NISC Comparative Sequencing Program"/>
            <person name="Wegmann U."/>
            <person name="Louis P."/>
            <person name="Goesmann A."/>
            <person name="Henrissat B."/>
            <person name="Duncan S.H."/>
            <person name="Flint H.J."/>
        </authorList>
    </citation>
    <scope>NUCLEOTIDE SEQUENCE</scope>
    <source>
        <strain evidence="2">KCTC 62575</strain>
    </source>
</reference>
<evidence type="ECO:0000256" key="1">
    <source>
        <dbReference type="SAM" id="SignalP"/>
    </source>
</evidence>
<sequence>MKKIIFGFLSCFLISTTLTHANVCEKQWQEEKKNTVQIKKLKSQQCAYIWDDAKVIALLKKMNLKPKNGQWMAIDECDAIQVGQQKYILYQAYYKNDLSDLYVIRDSNNNLYGFFRDLGKYSFVDDKFIPTATANQHGVDLKCAALGNNPKLSNILIQNLFQRKIDLTHYSYEDRNK</sequence>